<dbReference type="Proteomes" id="UP001148838">
    <property type="component" value="Unassembled WGS sequence"/>
</dbReference>
<feature type="non-terminal residue" evidence="1">
    <location>
        <position position="204"/>
    </location>
</feature>
<dbReference type="SUPFAM" id="SSF57903">
    <property type="entry name" value="FYVE/PHD zinc finger"/>
    <property type="match status" value="1"/>
</dbReference>
<gene>
    <name evidence="1" type="ORF">ANN_10817</name>
</gene>
<reference evidence="1 2" key="1">
    <citation type="journal article" date="2022" name="Allergy">
        <title>Genome assembly and annotation of Periplaneta americana reveal a comprehensive cockroach allergen profile.</title>
        <authorList>
            <person name="Wang L."/>
            <person name="Xiong Q."/>
            <person name="Saelim N."/>
            <person name="Wang L."/>
            <person name="Nong W."/>
            <person name="Wan A.T."/>
            <person name="Shi M."/>
            <person name="Liu X."/>
            <person name="Cao Q."/>
            <person name="Hui J.H.L."/>
            <person name="Sookrung N."/>
            <person name="Leung T.F."/>
            <person name="Tungtrongchitr A."/>
            <person name="Tsui S.K.W."/>
        </authorList>
    </citation>
    <scope>NUCLEOTIDE SEQUENCE [LARGE SCALE GENOMIC DNA]</scope>
    <source>
        <strain evidence="1">PWHHKU_190912</strain>
    </source>
</reference>
<accession>A0ABQ8T3C5</accession>
<sequence length="204" mass="23395">MSPKRCKLWKEKVMKAAIISLEQSHGIATCFQFFIVPKYTLKDKVNNKEEGVLPFELELSLRKPQSTSMARIGGFNQENVIKFFDIYEPLMSIVKNSPNRLYNCDETDLTVIQHKGNKLVSLKETEKQSQVSSDSEDEELDEPVYISIDNGDSENYAECPYCNVKFSFDKRGEKWIVCTKCGIWCHEECSGDDDYKNCIGLLFG</sequence>
<name>A0ABQ8T3C5_PERAM</name>
<evidence type="ECO:0000313" key="2">
    <source>
        <dbReference type="Proteomes" id="UP001148838"/>
    </source>
</evidence>
<organism evidence="1 2">
    <name type="scientific">Periplaneta americana</name>
    <name type="common">American cockroach</name>
    <name type="synonym">Blatta americana</name>
    <dbReference type="NCBI Taxonomy" id="6978"/>
    <lineage>
        <taxon>Eukaryota</taxon>
        <taxon>Metazoa</taxon>
        <taxon>Ecdysozoa</taxon>
        <taxon>Arthropoda</taxon>
        <taxon>Hexapoda</taxon>
        <taxon>Insecta</taxon>
        <taxon>Pterygota</taxon>
        <taxon>Neoptera</taxon>
        <taxon>Polyneoptera</taxon>
        <taxon>Dictyoptera</taxon>
        <taxon>Blattodea</taxon>
        <taxon>Blattoidea</taxon>
        <taxon>Blattidae</taxon>
        <taxon>Blattinae</taxon>
        <taxon>Periplaneta</taxon>
    </lineage>
</organism>
<protein>
    <submittedName>
        <fullName evidence="1">Uncharacterized protein</fullName>
    </submittedName>
</protein>
<evidence type="ECO:0000313" key="1">
    <source>
        <dbReference type="EMBL" id="KAJ4440968.1"/>
    </source>
</evidence>
<proteinExistence type="predicted"/>
<dbReference type="EMBL" id="JAJSOF020000015">
    <property type="protein sequence ID" value="KAJ4440968.1"/>
    <property type="molecule type" value="Genomic_DNA"/>
</dbReference>
<keyword evidence="2" id="KW-1185">Reference proteome</keyword>
<comment type="caution">
    <text evidence="1">The sequence shown here is derived from an EMBL/GenBank/DDBJ whole genome shotgun (WGS) entry which is preliminary data.</text>
</comment>
<dbReference type="InterPro" id="IPR011011">
    <property type="entry name" value="Znf_FYVE_PHD"/>
</dbReference>